<dbReference type="NCBIfam" id="TIGR02543">
    <property type="entry name" value="List_Bact_rpt"/>
    <property type="match status" value="1"/>
</dbReference>
<feature type="transmembrane region" description="Helical" evidence="2">
    <location>
        <begin position="1075"/>
        <end position="1095"/>
    </location>
</feature>
<evidence type="ECO:0000313" key="4">
    <source>
        <dbReference type="Proteomes" id="UP001283212"/>
    </source>
</evidence>
<dbReference type="RefSeq" id="WP_338096723.1">
    <property type="nucleotide sequence ID" value="NZ_JAWDKB010000007.1"/>
</dbReference>
<dbReference type="InterPro" id="IPR013378">
    <property type="entry name" value="InlB-like_B-rpt"/>
</dbReference>
<gene>
    <name evidence="3" type="ORF">McpCs1_16220</name>
</gene>
<protein>
    <submittedName>
        <fullName evidence="3">Uncharacterized protein</fullName>
    </submittedName>
</protein>
<sequence>MLLRTCGTQCPKTEAGELGRGGVLAVKAPERREDPDRTMAAAAASEGKNTTKYLWLATTSLLLIFLLMAGAVSAEGWNVVTTAEELRSNLTVGNNVTLGDSFTDAGTSSLIIENANPVLDLNGKTLTFSGITNSALVIGNDTANKKGSLTIQDSLGNGGIKVPNGYLFFVRNASTLTLNAGSFEAKYFVVSTNANGEWNDPTITIGQDVTLTTPDTAIYIPAQGSNVTITGAKINGGLGGVCVASGNVTITDTEITVSGQSSPRWNDVDGSADDGSAVVVQKKSAAYKGDVNLKLLGNTVVDGPTADALHNYIRKNPDDPGKTTVTIADTVRFNGALRSYQYGTATSDIGGIFQNESGEILLYPGLSQDGVAWGGDAVNGWTLTISKSGSYKLMESFDYAPYTSANRLSITNDVTLDLNGHTITAQRASSAGDTAFISVSEKTLTINGNGGGISTSGTSSDGFKSCLFLAGKNSTLTINSGTFSSNGIVISENGAVSPSYANPTIILNGGTFTSSNSTAVYMTADDGTLTVADGVAITGKTAGIEIRSGKAEITGGKIHATGSNNYPPLSAVPANPISDGSAIVLVSKPDAYTADIELTVGGTSTELISTNGAAIRNYVRNGDGKGGIKASNDTINVIVSDTAKLSGKTAVIENTHYSGDTTPVVGTFNLNGGYYKCTDAAAGVLLKDVTPTYLANHIMSDTPVMDGYYGIISVEPIHSPGGTVNDACGCIDVSAGDIELIGNTVNITVPEISGVVAVNFTLTYPGGVEVYGNQIQPNVSGEIPKVEMIYSPVSLRVFEVGRFYLTVEGNPTGAENLSRLLNGTAIPFISTEINDEARDKLPTTAVYIGMVTVDYTNYSRYVGTPTLLMTFGILDVGEFEGMDYRKIFVFHVDKDGKVTKIPTTQSYHGNDWYTFTATFTDASPLILAYDPSGGPGPVPPGPSDSSDGNMENAFRVLFDSKGGSFVQPATYLSYGDRVPKPSEPTKDGYTFSGWHKDEACTILWIFSEDAIPGDMTLYAKWISTATPVVTPSVEPTTEPPVPTMQPTAAPTITDVTISPPIEIDDDSKSGTENNGVFFIILLLLLLFLLFLIYLLRHTVIFLVHTAEGIEKYRIRIWHGKKIDPKKLPELLRTADWYLDKEHSNRWDMKEDRVTRNITLYH</sequence>
<dbReference type="EMBL" id="JAWDKB010000007">
    <property type="protein sequence ID" value="MDV0444223.1"/>
    <property type="molecule type" value="Genomic_DNA"/>
</dbReference>
<keyword evidence="2" id="KW-0812">Transmembrane</keyword>
<evidence type="ECO:0000256" key="2">
    <source>
        <dbReference type="SAM" id="Phobius"/>
    </source>
</evidence>
<dbReference type="Proteomes" id="UP001283212">
    <property type="component" value="Unassembled WGS sequence"/>
</dbReference>
<comment type="caution">
    <text evidence="3">The sequence shown here is derived from an EMBL/GenBank/DDBJ whole genome shotgun (WGS) entry which is preliminary data.</text>
</comment>
<comment type="subcellular location">
    <subcellularLocation>
        <location evidence="1">Cell envelope</location>
    </subcellularLocation>
</comment>
<feature type="transmembrane region" description="Helical" evidence="2">
    <location>
        <begin position="53"/>
        <end position="72"/>
    </location>
</feature>
<accession>A0AAE4MIV2</accession>
<organism evidence="3 4">
    <name type="scientific">Methanorbis rubei</name>
    <dbReference type="NCBI Taxonomy" id="3028300"/>
    <lineage>
        <taxon>Archaea</taxon>
        <taxon>Methanobacteriati</taxon>
        <taxon>Methanobacteriota</taxon>
        <taxon>Stenosarchaea group</taxon>
        <taxon>Methanomicrobia</taxon>
        <taxon>Methanomicrobiales</taxon>
        <taxon>Methanocorpusculaceae</taxon>
        <taxon>Methanorbis</taxon>
    </lineage>
</organism>
<keyword evidence="2" id="KW-1133">Transmembrane helix</keyword>
<evidence type="ECO:0000313" key="3">
    <source>
        <dbReference type="EMBL" id="MDV0444223.1"/>
    </source>
</evidence>
<dbReference type="AlphaFoldDB" id="A0AAE4MIV2"/>
<name>A0AAE4MIV2_9EURY</name>
<dbReference type="InterPro" id="IPR042229">
    <property type="entry name" value="Listeria/Bacterioides_rpt_sf"/>
</dbReference>
<keyword evidence="2" id="KW-0472">Membrane</keyword>
<dbReference type="Gene3D" id="2.60.40.4270">
    <property type="entry name" value="Listeria-Bacteroides repeat domain"/>
    <property type="match status" value="1"/>
</dbReference>
<keyword evidence="4" id="KW-1185">Reference proteome</keyword>
<proteinExistence type="predicted"/>
<dbReference type="Pfam" id="PF09479">
    <property type="entry name" value="Flg_new"/>
    <property type="match status" value="1"/>
</dbReference>
<reference evidence="3 4" key="1">
    <citation type="submission" date="2023-06" db="EMBL/GenBank/DDBJ databases">
        <title>Genome sequence of Methancorpusculaceae sp. Cs1.</title>
        <authorList>
            <person name="Protasov E."/>
            <person name="Platt K."/>
            <person name="Poehlein A."/>
            <person name="Daniel R."/>
            <person name="Brune A."/>
        </authorList>
    </citation>
    <scope>NUCLEOTIDE SEQUENCE [LARGE SCALE GENOMIC DNA]</scope>
    <source>
        <strain evidence="3 4">Cs1</strain>
    </source>
</reference>
<evidence type="ECO:0000256" key="1">
    <source>
        <dbReference type="ARBA" id="ARBA00004196"/>
    </source>
</evidence>